<dbReference type="PANTHER" id="PTHR43830">
    <property type="entry name" value="PROTEIN PSP1"/>
    <property type="match status" value="1"/>
</dbReference>
<dbReference type="PANTHER" id="PTHR43830:SF3">
    <property type="entry name" value="PROTEIN PSP1"/>
    <property type="match status" value="1"/>
</dbReference>
<dbReference type="AlphaFoldDB" id="A0A1G6HVD1"/>
<dbReference type="Pfam" id="PF04468">
    <property type="entry name" value="PSP1"/>
    <property type="match status" value="1"/>
</dbReference>
<protein>
    <submittedName>
        <fullName evidence="2">Cell fate regulator YaaT, PSP1 superfamily (Controls sporulation, competence, biofilm development)</fullName>
    </submittedName>
</protein>
<dbReference type="Proteomes" id="UP000199086">
    <property type="component" value="Unassembled WGS sequence"/>
</dbReference>
<proteinExistence type="predicted"/>
<accession>A0A1G6HVD1</accession>
<feature type="domain" description="PSP1 C-terminal" evidence="1">
    <location>
        <begin position="56"/>
        <end position="145"/>
    </location>
</feature>
<dbReference type="STRING" id="1577474.GA0111570_112113"/>
<reference evidence="2 3" key="1">
    <citation type="submission" date="2016-06" db="EMBL/GenBank/DDBJ databases">
        <authorList>
            <person name="Olsen C.W."/>
            <person name="Carey S."/>
            <person name="Hinshaw L."/>
            <person name="Karasin A.I."/>
        </authorList>
    </citation>
    <scope>NUCLEOTIDE SEQUENCE [LARGE SCALE GENOMIC DNA]</scope>
    <source>
        <strain evidence="2 3">LZ-22</strain>
    </source>
</reference>
<dbReference type="EMBL" id="FMYF01000012">
    <property type="protein sequence ID" value="SDB97795.1"/>
    <property type="molecule type" value="Genomic_DNA"/>
</dbReference>
<evidence type="ECO:0000313" key="3">
    <source>
        <dbReference type="Proteomes" id="UP000199086"/>
    </source>
</evidence>
<name>A0A1G6HVD1_9ACTN</name>
<dbReference type="InterPro" id="IPR007557">
    <property type="entry name" value="PSP1_C"/>
</dbReference>
<sequence>MAVTFEKHGQLHYVDPAGHHVSVGDHVLVPTEEGPEVAQCVWAPEGVQQADFGELPACLGPASDADLARDKANRKFRSQARVVVNRLVREHELPMKVVGIDYLDRHKEFHREVVVYFTAPHRVDFRLLVRDLAKVLQARIDLRQIGARDATRVTGGIGNCGRDLCCSTHLTRFEPVAMRLAKDQDLPSNPLRVQGACGRLMCCLKYEHPLYQDFVKKAPKIGSRVKTPEGEGKVIGHSVPSDSVVVRVDGTGEVTRCLQADVCPARKAFDTRPRN</sequence>
<organism evidence="2 3">
    <name type="scientific">Raineyella antarctica</name>
    <dbReference type="NCBI Taxonomy" id="1577474"/>
    <lineage>
        <taxon>Bacteria</taxon>
        <taxon>Bacillati</taxon>
        <taxon>Actinomycetota</taxon>
        <taxon>Actinomycetes</taxon>
        <taxon>Propionibacteriales</taxon>
        <taxon>Propionibacteriaceae</taxon>
        <taxon>Raineyella</taxon>
    </lineage>
</organism>
<evidence type="ECO:0000259" key="1">
    <source>
        <dbReference type="PROSITE" id="PS51411"/>
    </source>
</evidence>
<keyword evidence="3" id="KW-1185">Reference proteome</keyword>
<evidence type="ECO:0000313" key="2">
    <source>
        <dbReference type="EMBL" id="SDB97795.1"/>
    </source>
</evidence>
<gene>
    <name evidence="2" type="ORF">GA0111570_112113</name>
</gene>
<dbReference type="InterPro" id="IPR047767">
    <property type="entry name" value="PSP1-like"/>
</dbReference>
<dbReference type="GO" id="GO:0005737">
    <property type="term" value="C:cytoplasm"/>
    <property type="evidence" value="ECO:0007669"/>
    <property type="project" value="TreeGrafter"/>
</dbReference>
<dbReference type="NCBIfam" id="NF041131">
    <property type="entry name" value="RicT_YaaT_fam"/>
    <property type="match status" value="1"/>
</dbReference>
<dbReference type="PROSITE" id="PS51411">
    <property type="entry name" value="PSP1_C"/>
    <property type="match status" value="1"/>
</dbReference>